<gene>
    <name evidence="1" type="ordered locus">TPEGAU_0087</name>
</gene>
<dbReference type="AlphaFoldDB" id="A0AAU8PG76"/>
<proteinExistence type="predicted"/>
<dbReference type="InterPro" id="IPR003795">
    <property type="entry name" value="DUF192"/>
</dbReference>
<protein>
    <recommendedName>
        <fullName evidence="3">DUF192 domain-containing protein</fullName>
    </recommendedName>
</protein>
<evidence type="ECO:0000313" key="2">
    <source>
        <dbReference type="Proteomes" id="UP000008192"/>
    </source>
</evidence>
<dbReference type="EMBL" id="CP002376">
    <property type="protein sequence ID" value="AEZ59342.1"/>
    <property type="molecule type" value="Genomic_DNA"/>
</dbReference>
<dbReference type="Pfam" id="PF02643">
    <property type="entry name" value="DUF192"/>
    <property type="match status" value="1"/>
</dbReference>
<dbReference type="Gene3D" id="2.60.120.1140">
    <property type="entry name" value="Protein of unknown function DUF192"/>
    <property type="match status" value="1"/>
</dbReference>
<dbReference type="PANTHER" id="PTHR37953">
    <property type="entry name" value="UPF0127 PROTEIN MJ1496"/>
    <property type="match status" value="1"/>
</dbReference>
<reference evidence="2" key="1">
    <citation type="journal article" date="2012" name="PLoS Negl. Trop. Dis.">
        <title>Whole genome sequences of three Treponema pallidum ssp. pertenue strains: yaws and syphilis treponemes differ in less than 0.2% of the genome sequence.</title>
        <authorList>
            <person name="Cejkova D."/>
            <person name="Zobanikova M."/>
            <person name="Chen L."/>
            <person name="Pospisilova P."/>
            <person name="Strouhal M."/>
            <person name="Qin X."/>
            <person name="Mikalova L."/>
            <person name="Norris S.J."/>
            <person name="Muzny D.M."/>
            <person name="Gibbs R.A."/>
            <person name="Fulton L.L."/>
            <person name="Sodergren E."/>
            <person name="Weinstock G.M."/>
            <person name="Smajs D."/>
        </authorList>
    </citation>
    <scope>NUCLEOTIDE SEQUENCE [LARGE SCALE GENOMIC DNA]</scope>
    <source>
        <strain evidence="2">Gauthier</strain>
    </source>
</reference>
<name>A0AAU8PG76_TREPG</name>
<dbReference type="InterPro" id="IPR038695">
    <property type="entry name" value="Saro_0823-like_sf"/>
</dbReference>
<sequence length="187" mass="21022">MLKRIESVLYKAFEEHVSFYLHRTPAALSLLLLGLLSCVACRTNSLETAQIAFCTGGQYVPVVVELALTEEAQRRGYMGRTRIPDGTGMLFVYKQDTRLSFWMKDTPHPLSLAFLDAQGAIVQIEDLVPLSTHSVRSNRSVRYALEVPRGWFVRSKLLVGARLSARSLARIRRHADPPKGQSGDKRH</sequence>
<dbReference type="Proteomes" id="UP000008192">
    <property type="component" value="Chromosome"/>
</dbReference>
<organism evidence="1 2">
    <name type="scientific">Treponema pallidum subsp. pertenue (strain Gauthier)</name>
    <dbReference type="NCBI Taxonomy" id="491080"/>
    <lineage>
        <taxon>Bacteria</taxon>
        <taxon>Pseudomonadati</taxon>
        <taxon>Spirochaetota</taxon>
        <taxon>Spirochaetia</taxon>
        <taxon>Spirochaetales</taxon>
        <taxon>Treponemataceae</taxon>
        <taxon>Treponema</taxon>
    </lineage>
</organism>
<dbReference type="KEGG" id="tpg:TPEGAU_0087"/>
<dbReference type="GeneID" id="93876835"/>
<accession>A0AAU8PG76</accession>
<dbReference type="PANTHER" id="PTHR37953:SF1">
    <property type="entry name" value="UPF0127 PROTEIN MJ1496"/>
    <property type="match status" value="1"/>
</dbReference>
<evidence type="ECO:0000313" key="1">
    <source>
        <dbReference type="EMBL" id="AEZ59342.1"/>
    </source>
</evidence>
<dbReference type="RefSeq" id="WP_014342264.1">
    <property type="nucleotide sequence ID" value="NC_016843.1"/>
</dbReference>
<evidence type="ECO:0008006" key="3">
    <source>
        <dbReference type="Google" id="ProtNLM"/>
    </source>
</evidence>